<gene>
    <name evidence="1" type="ORF">PRLR5076_06960</name>
</gene>
<dbReference type="AlphaFoldDB" id="A0A9R1C8C0"/>
<dbReference type="Proteomes" id="UP000825483">
    <property type="component" value="Unassembled WGS sequence"/>
</dbReference>
<proteinExistence type="predicted"/>
<dbReference type="InterPro" id="IPR015018">
    <property type="entry name" value="DUF1905"/>
</dbReference>
<dbReference type="EMBL" id="BPUB01000001">
    <property type="protein sequence ID" value="GJG57845.1"/>
    <property type="molecule type" value="Genomic_DNA"/>
</dbReference>
<dbReference type="GeneID" id="72468749"/>
<evidence type="ECO:0008006" key="3">
    <source>
        <dbReference type="Google" id="ProtNLM"/>
    </source>
</evidence>
<accession>A0A9R1C8C0</accession>
<dbReference type="InterPro" id="IPR037079">
    <property type="entry name" value="AF2212/PG0164-like_sf"/>
</dbReference>
<dbReference type="Pfam" id="PF08922">
    <property type="entry name" value="DUF1905"/>
    <property type="match status" value="1"/>
</dbReference>
<dbReference type="Gene3D" id="2.40.30.100">
    <property type="entry name" value="AF2212/PG0164-like"/>
    <property type="match status" value="1"/>
</dbReference>
<evidence type="ECO:0000313" key="2">
    <source>
        <dbReference type="Proteomes" id="UP000825483"/>
    </source>
</evidence>
<reference evidence="1" key="1">
    <citation type="journal article" date="2022" name="Int. J. Syst. Evol. Microbiol.">
        <title>Prevotella lacticifex sp. nov., isolated from the rumen of cows.</title>
        <authorList>
            <person name="Shinkai T."/>
            <person name="Ikeyama N."/>
            <person name="Kumagai M."/>
            <person name="Ohmori H."/>
            <person name="Sakamoto M."/>
            <person name="Ohkuma M."/>
            <person name="Mitsumori M."/>
        </authorList>
    </citation>
    <scope>NUCLEOTIDE SEQUENCE</scope>
    <source>
        <strain evidence="1">R5076</strain>
    </source>
</reference>
<evidence type="ECO:0000313" key="1">
    <source>
        <dbReference type="EMBL" id="GJG57845.1"/>
    </source>
</evidence>
<sequence length="93" mass="10272">MNRFEFDAVIEPVPDKGGAYIRVPIDIRKEFGKGRMKVRATFDGIPYDGSIVNMGVKNADGSICYILGLLKSIRNKLHKQPGDTVHVAISPMP</sequence>
<keyword evidence="2" id="KW-1185">Reference proteome</keyword>
<organism evidence="1 2">
    <name type="scientific">Prevotella lacticifex</name>
    <dbReference type="NCBI Taxonomy" id="2854755"/>
    <lineage>
        <taxon>Bacteria</taxon>
        <taxon>Pseudomonadati</taxon>
        <taxon>Bacteroidota</taxon>
        <taxon>Bacteroidia</taxon>
        <taxon>Bacteroidales</taxon>
        <taxon>Prevotellaceae</taxon>
        <taxon>Prevotella</taxon>
    </lineage>
</organism>
<dbReference type="RefSeq" id="WP_223927003.1">
    <property type="nucleotide sequence ID" value="NZ_BPTU01000004.1"/>
</dbReference>
<comment type="caution">
    <text evidence="1">The sequence shown here is derived from an EMBL/GenBank/DDBJ whole genome shotgun (WGS) entry which is preliminary data.</text>
</comment>
<name>A0A9R1C8C0_9BACT</name>
<dbReference type="SUPFAM" id="SSF141694">
    <property type="entry name" value="AF2212/PG0164-like"/>
    <property type="match status" value="1"/>
</dbReference>
<protein>
    <recommendedName>
        <fullName evidence="3">DUF1905 domain-containing protein</fullName>
    </recommendedName>
</protein>